<accession>A0A6N2YJS2</accession>
<dbReference type="GO" id="GO:0046872">
    <property type="term" value="F:metal ion binding"/>
    <property type="evidence" value="ECO:0007669"/>
    <property type="project" value="UniProtKB-KW"/>
</dbReference>
<dbReference type="GO" id="GO:0008137">
    <property type="term" value="F:NADH dehydrogenase (ubiquinone) activity"/>
    <property type="evidence" value="ECO:0007669"/>
    <property type="project" value="InterPro"/>
</dbReference>
<dbReference type="SUPFAM" id="SSF142019">
    <property type="entry name" value="Nqo1 FMN-binding domain-like"/>
    <property type="match status" value="1"/>
</dbReference>
<dbReference type="Pfam" id="PF01512">
    <property type="entry name" value="Complex1_51K"/>
    <property type="match status" value="1"/>
</dbReference>
<dbReference type="SUPFAM" id="SSF54862">
    <property type="entry name" value="4Fe-4S ferredoxins"/>
    <property type="match status" value="1"/>
</dbReference>
<evidence type="ECO:0000259" key="6">
    <source>
        <dbReference type="PROSITE" id="PS51379"/>
    </source>
</evidence>
<keyword evidence="2" id="KW-0004">4Fe-4S</keyword>
<gene>
    <name evidence="7" type="primary">hndC</name>
    <name evidence="7" type="ORF">RGLFYP36_00123</name>
</gene>
<feature type="domain" description="4Fe-4S ferredoxin-type" evidence="6">
    <location>
        <begin position="605"/>
        <end position="633"/>
    </location>
</feature>
<protein>
    <submittedName>
        <fullName evidence="7">NADP-reducing hydrogenase subunit HndC</fullName>
        <ecNumber evidence="7">1.12.1.3</ecNumber>
    </submittedName>
</protein>
<comment type="similarity">
    <text evidence="1">Belongs to the complex I 51 kDa subunit family.</text>
</comment>
<dbReference type="PANTHER" id="PTHR43578:SF3">
    <property type="entry name" value="NADH-QUINONE OXIDOREDUCTASE SUBUNIT F"/>
    <property type="match status" value="1"/>
</dbReference>
<dbReference type="InterPro" id="IPR017896">
    <property type="entry name" value="4Fe4S_Fe-S-bd"/>
</dbReference>
<dbReference type="CDD" id="cd02980">
    <property type="entry name" value="TRX_Fd_family"/>
    <property type="match status" value="1"/>
</dbReference>
<dbReference type="PROSITE" id="PS51379">
    <property type="entry name" value="4FE4S_FER_2"/>
    <property type="match status" value="2"/>
</dbReference>
<dbReference type="EMBL" id="CACRUU010000002">
    <property type="protein sequence ID" value="VYT67119.1"/>
    <property type="molecule type" value="Genomic_DNA"/>
</dbReference>
<dbReference type="Gene3D" id="3.10.20.600">
    <property type="match status" value="1"/>
</dbReference>
<dbReference type="RefSeq" id="WP_156733440.1">
    <property type="nucleotide sequence ID" value="NZ_CACRUU010000002.1"/>
</dbReference>
<dbReference type="Gene3D" id="6.10.250.1450">
    <property type="match status" value="1"/>
</dbReference>
<dbReference type="FunFam" id="3.40.50.11540:FF:000001">
    <property type="entry name" value="NADH dehydrogenase [ubiquinone] flavoprotein 1, mitochondrial"/>
    <property type="match status" value="1"/>
</dbReference>
<dbReference type="InterPro" id="IPR036249">
    <property type="entry name" value="Thioredoxin-like_sf"/>
</dbReference>
<keyword evidence="4" id="KW-0408">Iron</keyword>
<dbReference type="GO" id="GO:0051539">
    <property type="term" value="F:4 iron, 4 sulfur cluster binding"/>
    <property type="evidence" value="ECO:0007669"/>
    <property type="project" value="UniProtKB-KW"/>
</dbReference>
<dbReference type="PROSITE" id="PS00645">
    <property type="entry name" value="COMPLEX1_51K_2"/>
    <property type="match status" value="1"/>
</dbReference>
<evidence type="ECO:0000256" key="2">
    <source>
        <dbReference type="ARBA" id="ARBA00022485"/>
    </source>
</evidence>
<dbReference type="SMART" id="SM00928">
    <property type="entry name" value="NADH_4Fe-4S"/>
    <property type="match status" value="1"/>
</dbReference>
<reference evidence="7" key="1">
    <citation type="submission" date="2019-11" db="EMBL/GenBank/DDBJ databases">
        <authorList>
            <person name="Feng L."/>
        </authorList>
    </citation>
    <scope>NUCLEOTIDE SEQUENCE</scope>
    <source>
        <strain evidence="7">RgnavusLFYP36</strain>
    </source>
</reference>
<dbReference type="InterPro" id="IPR037225">
    <property type="entry name" value="Nuo51_FMN-bd_sf"/>
</dbReference>
<dbReference type="SUPFAM" id="SSF142984">
    <property type="entry name" value="Nqo1 middle domain-like"/>
    <property type="match status" value="1"/>
</dbReference>
<dbReference type="Pfam" id="PF12838">
    <property type="entry name" value="Fer4_7"/>
    <property type="match status" value="1"/>
</dbReference>
<feature type="domain" description="4Fe-4S ferredoxin-type" evidence="6">
    <location>
        <begin position="575"/>
        <end position="604"/>
    </location>
</feature>
<dbReference type="Pfam" id="PF10531">
    <property type="entry name" value="SLBB"/>
    <property type="match status" value="1"/>
</dbReference>
<dbReference type="GO" id="GO:0010181">
    <property type="term" value="F:FMN binding"/>
    <property type="evidence" value="ECO:0007669"/>
    <property type="project" value="InterPro"/>
</dbReference>
<keyword evidence="5" id="KW-0411">Iron-sulfur</keyword>
<dbReference type="Gene3D" id="3.40.30.10">
    <property type="entry name" value="Glutaredoxin"/>
    <property type="match status" value="1"/>
</dbReference>
<dbReference type="InterPro" id="IPR019554">
    <property type="entry name" value="Soluble_ligand-bd"/>
</dbReference>
<dbReference type="InterPro" id="IPR011538">
    <property type="entry name" value="Nuo51_FMN-bd"/>
</dbReference>
<dbReference type="Gene3D" id="3.30.70.20">
    <property type="match status" value="1"/>
</dbReference>
<dbReference type="AlphaFoldDB" id="A0A6N2YJS2"/>
<dbReference type="GO" id="GO:0050583">
    <property type="term" value="F:hydrogen dehydrogenase (NADP+) activity"/>
    <property type="evidence" value="ECO:0007669"/>
    <property type="project" value="UniProtKB-EC"/>
</dbReference>
<dbReference type="InterPro" id="IPR019575">
    <property type="entry name" value="Nuop51_4Fe4S-bd"/>
</dbReference>
<dbReference type="PANTHER" id="PTHR43578">
    <property type="entry name" value="NADH-QUINONE OXIDOREDUCTASE SUBUNIT F"/>
    <property type="match status" value="1"/>
</dbReference>
<keyword evidence="3" id="KW-0479">Metal-binding</keyword>
<evidence type="ECO:0000256" key="5">
    <source>
        <dbReference type="ARBA" id="ARBA00023014"/>
    </source>
</evidence>
<keyword evidence="7" id="KW-0560">Oxidoreductase</keyword>
<evidence type="ECO:0000256" key="3">
    <source>
        <dbReference type="ARBA" id="ARBA00022723"/>
    </source>
</evidence>
<dbReference type="Gene3D" id="1.20.1440.230">
    <property type="entry name" value="NADH-ubiquinone oxidoreductase 51kDa subunit, iron-sulphur binding domain"/>
    <property type="match status" value="1"/>
</dbReference>
<dbReference type="FunFam" id="1.20.1440.230:FF:000001">
    <property type="entry name" value="Mitochondrial NADH dehydrogenase flavoprotein 1"/>
    <property type="match status" value="1"/>
</dbReference>
<sequence>MKRIENREILQQVRKETSEKIEKSRCRILICAGTGCLAGGSGEIYEKMCELTAENPDVDVFFGPEIAHTEAEQKTGPVEVKKSGCHGFCEMGPLMRIEPMGILYTKVQLSDCEEIFYRTIERGDVIRHLLFKQDGIEYKKQEEIPFYKKQTRNVLKNCGHIDSEHIQEYIAAGGYRALEKVLFEMTPAQVIEEISESNLRGRGGGGFPTGYKWSQVARQPEKIRYIVCNGDEGDPGAFMDRSIMEGDPHKMIEGMMIGAYAVGARDGYIYVRAEYPLAISRLKLAISQAEECGLLGDHILGTDFSFHLHINRGAGAFVCGEGSALTASIEGSRGMPRVKPPRTVEKGLFAKPTVLNNVETFANVPMIINEGAGWFKSIGPENSPGTKAFALTGSVKHTGLIEVPMGTSLREVIYDIGGGIKEDGKFKAVQIGGPSGGCLVTRHLDVNLDFDSLKKMGAMIGSGGLVVMDDHTCMVEVARFFMNFTQNESCGKCVPCREGTKRMLEILERIVAGNGKLEDLDLLEELANMITETALCGLGKSAALPVVSTLKLFRDEYVEHVVDKKCVSHTCTALRRYIIIPERCKGCSKCARNCPVGAISGRIKEPFVIDNDKCIKCGACESSCAFGAIHIEE</sequence>
<dbReference type="EC" id="1.12.1.3" evidence="7"/>
<dbReference type="InterPro" id="IPR037207">
    <property type="entry name" value="Nuop51_4Fe4S-bd_sf"/>
</dbReference>
<dbReference type="Gene3D" id="3.40.50.11540">
    <property type="entry name" value="NADH-ubiquinone oxidoreductase 51kDa subunit"/>
    <property type="match status" value="1"/>
</dbReference>
<organism evidence="7">
    <name type="scientific">Mediterraneibacter gnavus</name>
    <name type="common">Ruminococcus gnavus</name>
    <dbReference type="NCBI Taxonomy" id="33038"/>
    <lineage>
        <taxon>Bacteria</taxon>
        <taxon>Bacillati</taxon>
        <taxon>Bacillota</taxon>
        <taxon>Clostridia</taxon>
        <taxon>Lachnospirales</taxon>
        <taxon>Lachnospiraceae</taxon>
        <taxon>Mediterraneibacter</taxon>
    </lineage>
</organism>
<proteinExistence type="inferred from homology"/>
<name>A0A6N2YJS2_MEDGN</name>
<evidence type="ECO:0000256" key="4">
    <source>
        <dbReference type="ARBA" id="ARBA00023004"/>
    </source>
</evidence>
<dbReference type="SUPFAM" id="SSF52833">
    <property type="entry name" value="Thioredoxin-like"/>
    <property type="match status" value="1"/>
</dbReference>
<evidence type="ECO:0000256" key="1">
    <source>
        <dbReference type="ARBA" id="ARBA00007523"/>
    </source>
</evidence>
<evidence type="ECO:0000313" key="7">
    <source>
        <dbReference type="EMBL" id="VYT67119.1"/>
    </source>
</evidence>
<dbReference type="SUPFAM" id="SSF140490">
    <property type="entry name" value="Nqo1C-terminal domain-like"/>
    <property type="match status" value="1"/>
</dbReference>
<dbReference type="Pfam" id="PF10589">
    <property type="entry name" value="NADH_4Fe-4S"/>
    <property type="match status" value="1"/>
</dbReference>
<dbReference type="InterPro" id="IPR001949">
    <property type="entry name" value="NADH-UbQ_OxRdtase_51kDa_CS"/>
</dbReference>